<reference evidence="1 2" key="1">
    <citation type="submission" date="2018-01" db="EMBL/GenBank/DDBJ databases">
        <authorList>
            <person name="Paulsen S."/>
            <person name="Gram L.K."/>
        </authorList>
    </citation>
    <scope>NUCLEOTIDE SEQUENCE [LARGE SCALE GENOMIC DNA]</scope>
    <source>
        <strain evidence="1 2">S3790</strain>
    </source>
</reference>
<evidence type="ECO:0000313" key="2">
    <source>
        <dbReference type="Proteomes" id="UP000307217"/>
    </source>
</evidence>
<sequence length="327" mass="35823">MASKTSIALCISLTLLSGCQSTNEQSSSTTQPLWITETPRSDYMVYGVGSAKSSGDLRQAQLAAQESARLELAKQLNISITGSTTVKQSATTNSMQFHVEELINSNVPTIQLQGVKIEQEFQKNEVAYALATFNRTEAIMQTELNINALDTQISQFKLQGASKSELLHKAIKVKTLAAKRHKLNTYLQMLQSPNVTPSEAVNTQLETSEGILNSLSFTVVSDHLKHAKVHDLLSSALTSNGIVIKPSNADFDLSFRVEWQEIYKSGTYYSIAESYMIVSENGEEKAHFNSKVKAASSYQETAKSNAMSKLADKLSNQLAKFIVSGHS</sequence>
<dbReference type="OrthoDB" id="6312599at2"/>
<dbReference type="EMBL" id="PNBX01000040">
    <property type="protein sequence ID" value="TMO68326.1"/>
    <property type="molecule type" value="Genomic_DNA"/>
</dbReference>
<name>A0A5S3V9C1_9GAMM</name>
<protein>
    <recommendedName>
        <fullName evidence="3">LPP20 lipoprotein</fullName>
    </recommendedName>
</protein>
<reference evidence="2" key="2">
    <citation type="submission" date="2019-06" db="EMBL/GenBank/DDBJ databases">
        <title>Co-occurence of chitin degradation, pigmentation and bioactivity in marine Pseudoalteromonas.</title>
        <authorList>
            <person name="Sonnenschein E.C."/>
            <person name="Bech P.K."/>
        </authorList>
    </citation>
    <scope>NUCLEOTIDE SEQUENCE [LARGE SCALE GENOMIC DNA]</scope>
    <source>
        <strain evidence="2">S3790</strain>
    </source>
</reference>
<dbReference type="Gene3D" id="3.10.28.20">
    <property type="entry name" value="Acetamidase/Formamidase-like domains"/>
    <property type="match status" value="1"/>
</dbReference>
<proteinExistence type="predicted"/>
<evidence type="ECO:0008006" key="3">
    <source>
        <dbReference type="Google" id="ProtNLM"/>
    </source>
</evidence>
<dbReference type="AlphaFoldDB" id="A0A5S3V9C1"/>
<accession>A0A5S3V9C1</accession>
<organism evidence="1 2">
    <name type="scientific">Pseudoalteromonas aurantia</name>
    <dbReference type="NCBI Taxonomy" id="43654"/>
    <lineage>
        <taxon>Bacteria</taxon>
        <taxon>Pseudomonadati</taxon>
        <taxon>Pseudomonadota</taxon>
        <taxon>Gammaproteobacteria</taxon>
        <taxon>Alteromonadales</taxon>
        <taxon>Pseudoalteromonadaceae</taxon>
        <taxon>Pseudoalteromonas</taxon>
    </lineage>
</organism>
<comment type="caution">
    <text evidence="1">The sequence shown here is derived from an EMBL/GenBank/DDBJ whole genome shotgun (WGS) entry which is preliminary data.</text>
</comment>
<dbReference type="Proteomes" id="UP000307217">
    <property type="component" value="Unassembled WGS sequence"/>
</dbReference>
<gene>
    <name evidence="1" type="ORF">CWC19_10235</name>
</gene>
<evidence type="ECO:0000313" key="1">
    <source>
        <dbReference type="EMBL" id="TMO68326.1"/>
    </source>
</evidence>
<dbReference type="PROSITE" id="PS51257">
    <property type="entry name" value="PROKAR_LIPOPROTEIN"/>
    <property type="match status" value="1"/>
</dbReference>
<dbReference type="RefSeq" id="WP_138591790.1">
    <property type="nucleotide sequence ID" value="NZ_PNBX01000040.1"/>
</dbReference>